<dbReference type="PANTHER" id="PTHR10559:SF18">
    <property type="entry name" value="TRANSCOBALAMIN II"/>
    <property type="match status" value="1"/>
</dbReference>
<reference evidence="4" key="1">
    <citation type="submission" date="2025-08" db="UniProtKB">
        <authorList>
            <consortium name="RefSeq"/>
        </authorList>
    </citation>
    <scope>IDENTIFICATION</scope>
</reference>
<gene>
    <name evidence="4" type="primary">LOC106079377</name>
</gene>
<evidence type="ECO:0000256" key="1">
    <source>
        <dbReference type="SAM" id="SignalP"/>
    </source>
</evidence>
<feature type="domain" description="Transcobalamin-like C-terminal" evidence="2">
    <location>
        <begin position="87"/>
        <end position="155"/>
    </location>
</feature>
<dbReference type="InterPro" id="IPR027954">
    <property type="entry name" value="Transcobalamin-like_C"/>
</dbReference>
<dbReference type="PANTHER" id="PTHR10559">
    <property type="entry name" value="TRANSCOBALAMIN-1/GASTRIC INTRINSIC FACTOR"/>
    <property type="match status" value="1"/>
</dbReference>
<dbReference type="Pfam" id="PF14478">
    <property type="entry name" value="DUF4430"/>
    <property type="match status" value="1"/>
</dbReference>
<protein>
    <submittedName>
        <fullName evidence="4">Cobalamin binding intrinsic factor-like isoform X2</fullName>
    </submittedName>
</protein>
<dbReference type="GeneID" id="106079377"/>
<keyword evidence="3" id="KW-1185">Reference proteome</keyword>
<evidence type="ECO:0000313" key="3">
    <source>
        <dbReference type="Proteomes" id="UP001165740"/>
    </source>
</evidence>
<accession>A0A9W2ZFD1</accession>
<dbReference type="Gene3D" id="2.170.130.30">
    <property type="match status" value="1"/>
</dbReference>
<dbReference type="InterPro" id="IPR051588">
    <property type="entry name" value="Cobalamin_Transport"/>
</dbReference>
<evidence type="ECO:0000313" key="4">
    <source>
        <dbReference type="RefSeq" id="XP_055873662.1"/>
    </source>
</evidence>
<feature type="signal peptide" evidence="1">
    <location>
        <begin position="1"/>
        <end position="23"/>
    </location>
</feature>
<organism evidence="3 4">
    <name type="scientific">Biomphalaria glabrata</name>
    <name type="common">Bloodfluke planorb</name>
    <name type="synonym">Freshwater snail</name>
    <dbReference type="NCBI Taxonomy" id="6526"/>
    <lineage>
        <taxon>Eukaryota</taxon>
        <taxon>Metazoa</taxon>
        <taxon>Spiralia</taxon>
        <taxon>Lophotrochozoa</taxon>
        <taxon>Mollusca</taxon>
        <taxon>Gastropoda</taxon>
        <taxon>Heterobranchia</taxon>
        <taxon>Euthyneura</taxon>
        <taxon>Panpulmonata</taxon>
        <taxon>Hygrophila</taxon>
        <taxon>Lymnaeoidea</taxon>
        <taxon>Planorbidae</taxon>
        <taxon>Biomphalaria</taxon>
    </lineage>
</organism>
<keyword evidence="1" id="KW-0732">Signal</keyword>
<evidence type="ECO:0000259" key="2">
    <source>
        <dbReference type="Pfam" id="PF14478"/>
    </source>
</evidence>
<sequence length="166" mass="18501">MKMALHSYVCVLISVTLVTFALGVVEFDDSVKQGGVRSCLYTPTPCGICGPTISVTLRFRNSLKPPFFDKTITVPRQPQRELFHFLQRAADVTGEIVFTISYSPMVGYILDSINGQYGSESDNSFWDFLSENGSYDCGVSVYVPKNGETITFNFTNYKNAGYILKK</sequence>
<dbReference type="RefSeq" id="XP_055873662.1">
    <property type="nucleotide sequence ID" value="XM_056017687.1"/>
</dbReference>
<dbReference type="AlphaFoldDB" id="A0A9W2ZFD1"/>
<name>A0A9W2ZFD1_BIOGL</name>
<proteinExistence type="predicted"/>
<dbReference type="Proteomes" id="UP001165740">
    <property type="component" value="Chromosome 18"/>
</dbReference>
<feature type="chain" id="PRO_5040774792" evidence="1">
    <location>
        <begin position="24"/>
        <end position="166"/>
    </location>
</feature>